<accession>A0A1N6FXK2</accession>
<dbReference type="AlphaFoldDB" id="A0A1N6FXK2"/>
<protein>
    <submittedName>
        <fullName evidence="2">Uncharacterized protein</fullName>
    </submittedName>
</protein>
<organism evidence="2 3">
    <name type="scientific">Halodesulfovibrio marinisediminis DSM 17456</name>
    <dbReference type="NCBI Taxonomy" id="1121457"/>
    <lineage>
        <taxon>Bacteria</taxon>
        <taxon>Pseudomonadati</taxon>
        <taxon>Thermodesulfobacteriota</taxon>
        <taxon>Desulfovibrionia</taxon>
        <taxon>Desulfovibrionales</taxon>
        <taxon>Desulfovibrionaceae</taxon>
        <taxon>Halodesulfovibrio</taxon>
    </lineage>
</organism>
<keyword evidence="3" id="KW-1185">Reference proteome</keyword>
<dbReference type="OrthoDB" id="5464676at2"/>
<dbReference type="RefSeq" id="WP_074216362.1">
    <property type="nucleotide sequence ID" value="NZ_FSRG01000004.1"/>
</dbReference>
<name>A0A1N6FXK2_9BACT</name>
<keyword evidence="1" id="KW-0732">Signal</keyword>
<evidence type="ECO:0000313" key="2">
    <source>
        <dbReference type="EMBL" id="SIN99920.1"/>
    </source>
</evidence>
<dbReference type="Proteomes" id="UP000184694">
    <property type="component" value="Unassembled WGS sequence"/>
</dbReference>
<evidence type="ECO:0000313" key="3">
    <source>
        <dbReference type="Proteomes" id="UP000184694"/>
    </source>
</evidence>
<evidence type="ECO:0000256" key="1">
    <source>
        <dbReference type="SAM" id="SignalP"/>
    </source>
</evidence>
<feature type="signal peptide" evidence="1">
    <location>
        <begin position="1"/>
        <end position="24"/>
    </location>
</feature>
<feature type="chain" id="PRO_5012997886" evidence="1">
    <location>
        <begin position="25"/>
        <end position="330"/>
    </location>
</feature>
<sequence length="330" mass="36511">MKLVTNCIVAMVLIVCTATVQALAGDVRVERAAAMRSVDMELYTFYMKQSQGLELCNSICPDHAEAFENASGTLAVLLDDAVSSIRSEQYGTVDFRKYDGELYAASKGKFSDSVGCTSCIALVEDVQKYSENGLPAEMARTVLFHTEKYRLSPEQEFSDGLVSITRYQWNASGKKRTCRVSIPKTWGKVASTGARRSVEYRSALGNGIPFFSIQYAPARRVSSEDAVMQELQRRVSLDTLSEHFGTVEILAQGVQRLGNTQSIWVMFSANGKGDNGAGYYYNWYMLVDGTVLMFQSGVSGEGNAPTMEQEELFRKYYQTLREIAVSSVIG</sequence>
<gene>
    <name evidence="2" type="ORF">SAMN02745161_1566</name>
</gene>
<proteinExistence type="predicted"/>
<reference evidence="3" key="1">
    <citation type="submission" date="2016-11" db="EMBL/GenBank/DDBJ databases">
        <authorList>
            <person name="Varghese N."/>
            <person name="Submissions S."/>
        </authorList>
    </citation>
    <scope>NUCLEOTIDE SEQUENCE [LARGE SCALE GENOMIC DNA]</scope>
    <source>
        <strain evidence="3">DSM 17456</strain>
    </source>
</reference>
<dbReference type="EMBL" id="FSRG01000004">
    <property type="protein sequence ID" value="SIN99920.1"/>
    <property type="molecule type" value="Genomic_DNA"/>
</dbReference>